<sequence length="210" mass="22857">MSMTRRQALKSLVLGSGLVLSSASVLSVLNLAHSQVTGEQFTPVFLNAEQVKTLRGMARVIIPKSDELPGAEDVPVVPFIDVLYDRLMSEDEKTKFLAGLALVQAKFLAQAGKAFNVASNQEQHDFVVSLYEHSPEQTEAILNMIESGSAPSGKADEFTLYSFLFNVRALTLEGYFQSELVGETVLAYLPIPGGFDANVKVGENTRAWSI</sequence>
<feature type="signal peptide" evidence="1">
    <location>
        <begin position="1"/>
        <end position="27"/>
    </location>
</feature>
<reference evidence="3" key="1">
    <citation type="journal article" date="2019" name="Int. J. Syst. Evol. Microbiol.">
        <title>The Global Catalogue of Microorganisms (GCM) 10K type strain sequencing project: providing services to taxonomists for standard genome sequencing and annotation.</title>
        <authorList>
            <consortium name="The Broad Institute Genomics Platform"/>
            <consortium name="The Broad Institute Genome Sequencing Center for Infectious Disease"/>
            <person name="Wu L."/>
            <person name="Ma J."/>
        </authorList>
    </citation>
    <scope>NUCLEOTIDE SEQUENCE [LARGE SCALE GENOMIC DNA]</scope>
    <source>
        <strain evidence="3">KACC 12507</strain>
    </source>
</reference>
<organism evidence="2 3">
    <name type="scientific">Glaciecola siphonariae</name>
    <dbReference type="NCBI Taxonomy" id="521012"/>
    <lineage>
        <taxon>Bacteria</taxon>
        <taxon>Pseudomonadati</taxon>
        <taxon>Pseudomonadota</taxon>
        <taxon>Gammaproteobacteria</taxon>
        <taxon>Alteromonadales</taxon>
        <taxon>Alteromonadaceae</taxon>
        <taxon>Glaciecola</taxon>
    </lineage>
</organism>
<dbReference type="InterPro" id="IPR027056">
    <property type="entry name" value="Gluconate_2DH_su3"/>
</dbReference>
<dbReference type="Pfam" id="PF13618">
    <property type="entry name" value="Gluconate_2-dh3"/>
    <property type="match status" value="1"/>
</dbReference>
<keyword evidence="1" id="KW-0732">Signal</keyword>
<feature type="chain" id="PRO_5046713511" evidence="1">
    <location>
        <begin position="28"/>
        <end position="210"/>
    </location>
</feature>
<dbReference type="GO" id="GO:0016491">
    <property type="term" value="F:oxidoreductase activity"/>
    <property type="evidence" value="ECO:0007669"/>
    <property type="project" value="UniProtKB-KW"/>
</dbReference>
<comment type="caution">
    <text evidence="2">The sequence shown here is derived from an EMBL/GenBank/DDBJ whole genome shotgun (WGS) entry which is preliminary data.</text>
</comment>
<gene>
    <name evidence="2" type="ORF">ACFO4O_02050</name>
</gene>
<dbReference type="EMBL" id="JBHSGU010000002">
    <property type="protein sequence ID" value="MFC4698942.1"/>
    <property type="molecule type" value="Genomic_DNA"/>
</dbReference>
<evidence type="ECO:0000313" key="3">
    <source>
        <dbReference type="Proteomes" id="UP001595897"/>
    </source>
</evidence>
<dbReference type="PROSITE" id="PS51318">
    <property type="entry name" value="TAT"/>
    <property type="match status" value="1"/>
</dbReference>
<dbReference type="InterPro" id="IPR006311">
    <property type="entry name" value="TAT_signal"/>
</dbReference>
<proteinExistence type="predicted"/>
<keyword evidence="3" id="KW-1185">Reference proteome</keyword>
<name>A0ABV9LR47_9ALTE</name>
<dbReference type="Proteomes" id="UP001595897">
    <property type="component" value="Unassembled WGS sequence"/>
</dbReference>
<protein>
    <submittedName>
        <fullName evidence="2">Gluconate 2-dehydrogenase subunit 3 family protein</fullName>
        <ecNumber evidence="2">1.-.-.-</ecNumber>
    </submittedName>
</protein>
<keyword evidence="2" id="KW-0560">Oxidoreductase</keyword>
<accession>A0ABV9LR47</accession>
<dbReference type="RefSeq" id="WP_382405634.1">
    <property type="nucleotide sequence ID" value="NZ_JBHSGU010000002.1"/>
</dbReference>
<evidence type="ECO:0000313" key="2">
    <source>
        <dbReference type="EMBL" id="MFC4698942.1"/>
    </source>
</evidence>
<evidence type="ECO:0000256" key="1">
    <source>
        <dbReference type="SAM" id="SignalP"/>
    </source>
</evidence>
<dbReference type="EC" id="1.-.-.-" evidence="2"/>